<organism evidence="1">
    <name type="scientific">bioreactor metagenome</name>
    <dbReference type="NCBI Taxonomy" id="1076179"/>
    <lineage>
        <taxon>unclassified sequences</taxon>
        <taxon>metagenomes</taxon>
        <taxon>ecological metagenomes</taxon>
    </lineage>
</organism>
<protein>
    <submittedName>
        <fullName evidence="1">Uncharacterized protein</fullName>
    </submittedName>
</protein>
<gene>
    <name evidence="1" type="ORF">SDC9_184940</name>
</gene>
<dbReference type="AlphaFoldDB" id="A0A645HGB0"/>
<accession>A0A645HGB0</accession>
<sequence>MPVLSGAKQAARAPNLQIPHRDLKARAEFGKLAYRKQPLFGYLGKRLILPERKIGVAAARRTADAPAQLVELRKPKMVGVVDDDRIDVGDIKAGFDDRTAQKHVEFAVKECKHCTLEQPFAHLPMGHAYRGLGDELA</sequence>
<evidence type="ECO:0000313" key="1">
    <source>
        <dbReference type="EMBL" id="MPN37422.1"/>
    </source>
</evidence>
<reference evidence="1" key="1">
    <citation type="submission" date="2019-08" db="EMBL/GenBank/DDBJ databases">
        <authorList>
            <person name="Kucharzyk K."/>
            <person name="Murdoch R.W."/>
            <person name="Higgins S."/>
            <person name="Loffler F."/>
        </authorList>
    </citation>
    <scope>NUCLEOTIDE SEQUENCE</scope>
</reference>
<name>A0A645HGB0_9ZZZZ</name>
<comment type="caution">
    <text evidence="1">The sequence shown here is derived from an EMBL/GenBank/DDBJ whole genome shotgun (WGS) entry which is preliminary data.</text>
</comment>
<proteinExistence type="predicted"/>
<dbReference type="EMBL" id="VSSQ01092069">
    <property type="protein sequence ID" value="MPN37422.1"/>
    <property type="molecule type" value="Genomic_DNA"/>
</dbReference>